<proteinExistence type="predicted"/>
<dbReference type="Proteomes" id="UP000316727">
    <property type="component" value="Unassembled WGS sequence"/>
</dbReference>
<organism evidence="2 3">
    <name type="scientific">Pontibacter mangrovi</name>
    <dbReference type="NCBI Taxonomy" id="2589816"/>
    <lineage>
        <taxon>Bacteria</taxon>
        <taxon>Pseudomonadati</taxon>
        <taxon>Bacteroidota</taxon>
        <taxon>Cytophagia</taxon>
        <taxon>Cytophagales</taxon>
        <taxon>Hymenobacteraceae</taxon>
        <taxon>Pontibacter</taxon>
    </lineage>
</organism>
<keyword evidence="1" id="KW-1133">Transmembrane helix</keyword>
<feature type="transmembrane region" description="Helical" evidence="1">
    <location>
        <begin position="44"/>
        <end position="63"/>
    </location>
</feature>
<evidence type="ECO:0000313" key="3">
    <source>
        <dbReference type="Proteomes" id="UP000316727"/>
    </source>
</evidence>
<feature type="transmembrane region" description="Helical" evidence="1">
    <location>
        <begin position="20"/>
        <end position="38"/>
    </location>
</feature>
<comment type="caution">
    <text evidence="2">The sequence shown here is derived from an EMBL/GenBank/DDBJ whole genome shotgun (WGS) entry which is preliminary data.</text>
</comment>
<accession>A0A501W7G6</accession>
<reference evidence="2 3" key="1">
    <citation type="submission" date="2019-06" db="EMBL/GenBank/DDBJ databases">
        <title>A novel bacterium of genus Pontibacter, isolated from marine sediment.</title>
        <authorList>
            <person name="Huang H."/>
            <person name="Mo K."/>
            <person name="Hu Y."/>
        </authorList>
    </citation>
    <scope>NUCLEOTIDE SEQUENCE [LARGE SCALE GENOMIC DNA]</scope>
    <source>
        <strain evidence="2 3">HB172049</strain>
    </source>
</reference>
<feature type="transmembrane region" description="Helical" evidence="1">
    <location>
        <begin position="75"/>
        <end position="95"/>
    </location>
</feature>
<keyword evidence="3" id="KW-1185">Reference proteome</keyword>
<dbReference type="AlphaFoldDB" id="A0A501W7G6"/>
<dbReference type="RefSeq" id="WP_140620646.1">
    <property type="nucleotide sequence ID" value="NZ_VFRQ01000003.1"/>
</dbReference>
<dbReference type="EMBL" id="VFRQ01000003">
    <property type="protein sequence ID" value="TPE44642.1"/>
    <property type="molecule type" value="Genomic_DNA"/>
</dbReference>
<name>A0A501W7G6_9BACT</name>
<gene>
    <name evidence="2" type="ORF">FJM65_06320</name>
</gene>
<evidence type="ECO:0000256" key="1">
    <source>
        <dbReference type="SAM" id="Phobius"/>
    </source>
</evidence>
<keyword evidence="1" id="KW-0812">Transmembrane</keyword>
<sequence>MLQKILNALKKEFRKPTPFLLIGILGIGFFTFVFFALLPDQTAGLGVAYAFFLVIALFVAVVADRLAVRMARLRPVIYSEFILLLLLYAVVMYSYRTTKLVVTTDKDHFVVVYKDGGETVEDFEYVFPFSRKLEISNQECIVLAKSLEDRNDIIIMPMINKETDAWRGYSTTSDEVYLNGKWVDVKIFWTGNVDADTDEFLTCAEQL</sequence>
<protein>
    <submittedName>
        <fullName evidence="2">MFS transporter</fullName>
    </submittedName>
</protein>
<keyword evidence="1" id="KW-0472">Membrane</keyword>
<evidence type="ECO:0000313" key="2">
    <source>
        <dbReference type="EMBL" id="TPE44642.1"/>
    </source>
</evidence>